<organism evidence="10 11">
    <name type="scientific">Sphingopyxis bauzanensis</name>
    <dbReference type="NCBI Taxonomy" id="651663"/>
    <lineage>
        <taxon>Bacteria</taxon>
        <taxon>Pseudomonadati</taxon>
        <taxon>Pseudomonadota</taxon>
        <taxon>Alphaproteobacteria</taxon>
        <taxon>Sphingomonadales</taxon>
        <taxon>Sphingomonadaceae</taxon>
        <taxon>Sphingopyxis</taxon>
    </lineage>
</organism>
<gene>
    <name evidence="8 10" type="primary">ectA</name>
    <name evidence="10" type="ORF">CDQ92_08480</name>
</gene>
<dbReference type="EC" id="2.3.1.178" evidence="3 8"/>
<evidence type="ECO:0000259" key="9">
    <source>
        <dbReference type="PROSITE" id="PS51186"/>
    </source>
</evidence>
<evidence type="ECO:0000256" key="5">
    <source>
        <dbReference type="ARBA" id="ARBA00022679"/>
    </source>
</evidence>
<accession>A0A246JX74</accession>
<dbReference type="PROSITE" id="PS51186">
    <property type="entry name" value="GNAT"/>
    <property type="match status" value="1"/>
</dbReference>
<dbReference type="EMBL" id="NISK01000002">
    <property type="protein sequence ID" value="OWQ97638.1"/>
    <property type="molecule type" value="Genomic_DNA"/>
</dbReference>
<keyword evidence="5 8" id="KW-0808">Transferase</keyword>
<comment type="pathway">
    <text evidence="1 8">Amine and polyamine biosynthesis; ectoine biosynthesis; L-ectoine from L-aspartate 4-semialdehyde: step 2/3.</text>
</comment>
<dbReference type="CDD" id="cd04301">
    <property type="entry name" value="NAT_SF"/>
    <property type="match status" value="1"/>
</dbReference>
<dbReference type="SUPFAM" id="SSF55729">
    <property type="entry name" value="Acyl-CoA N-acyltransferases (Nat)"/>
    <property type="match status" value="1"/>
</dbReference>
<evidence type="ECO:0000256" key="6">
    <source>
        <dbReference type="ARBA" id="ARBA00023315"/>
    </source>
</evidence>
<comment type="catalytic activity">
    <reaction evidence="7 8">
        <text>L-2,4-diaminobutanoate + acetyl-CoA = (2S)-4-acetamido-2-aminobutanoate + CoA + H(+)</text>
        <dbReference type="Rhea" id="RHEA:16901"/>
        <dbReference type="ChEBI" id="CHEBI:15378"/>
        <dbReference type="ChEBI" id="CHEBI:57287"/>
        <dbReference type="ChEBI" id="CHEBI:57288"/>
        <dbReference type="ChEBI" id="CHEBI:58761"/>
        <dbReference type="ChEBI" id="CHEBI:58929"/>
        <dbReference type="EC" id="2.3.1.178"/>
    </reaction>
</comment>
<name>A0A246JX74_9SPHN</name>
<evidence type="ECO:0000256" key="2">
    <source>
        <dbReference type="ARBA" id="ARBA00010712"/>
    </source>
</evidence>
<evidence type="ECO:0000256" key="7">
    <source>
        <dbReference type="ARBA" id="ARBA00048924"/>
    </source>
</evidence>
<evidence type="ECO:0000256" key="1">
    <source>
        <dbReference type="ARBA" id="ARBA00004978"/>
    </source>
</evidence>
<dbReference type="NCBIfam" id="TIGR02406">
    <property type="entry name" value="ectoine_EctA"/>
    <property type="match status" value="1"/>
</dbReference>
<evidence type="ECO:0000256" key="3">
    <source>
        <dbReference type="ARBA" id="ARBA00012355"/>
    </source>
</evidence>
<keyword evidence="11" id="KW-1185">Reference proteome</keyword>
<evidence type="ECO:0000313" key="11">
    <source>
        <dbReference type="Proteomes" id="UP000197361"/>
    </source>
</evidence>
<dbReference type="Gene3D" id="3.40.630.30">
    <property type="match status" value="1"/>
</dbReference>
<reference evidence="10 11" key="1">
    <citation type="journal article" date="2010" name="Int. J. Syst. Evol. Microbiol.">
        <title>Sphingopyxis bauzanensis sp. nov., a psychrophilic bacterium isolated from soil.</title>
        <authorList>
            <person name="Zhang D.C."/>
            <person name="Liu H.C."/>
            <person name="Xin Y.H."/>
            <person name="Zhou Y.G."/>
            <person name="Schinner F."/>
            <person name="Margesin R."/>
        </authorList>
    </citation>
    <scope>NUCLEOTIDE SEQUENCE [LARGE SCALE GENOMIC DNA]</scope>
    <source>
        <strain evidence="10 11">DSM 22271</strain>
    </source>
</reference>
<comment type="function">
    <text evidence="8">Catalyzes the acetylation of L-2,4-diaminobutyrate (DABA) to gamma-N-acetyl-alpha,gamma-diaminobutyric acid (ADABA) with acetyl coenzyme A.</text>
</comment>
<dbReference type="GO" id="GO:0019491">
    <property type="term" value="P:ectoine biosynthetic process"/>
    <property type="evidence" value="ECO:0007669"/>
    <property type="project" value="UniProtKB-UniPathway"/>
</dbReference>
<dbReference type="AlphaFoldDB" id="A0A246JX74"/>
<evidence type="ECO:0000313" key="10">
    <source>
        <dbReference type="EMBL" id="OWQ97638.1"/>
    </source>
</evidence>
<dbReference type="InterPro" id="IPR012772">
    <property type="entry name" value="Ectoine_EctA"/>
</dbReference>
<dbReference type="OrthoDB" id="2436196at2"/>
<comment type="caution">
    <text evidence="10">The sequence shown here is derived from an EMBL/GenBank/DDBJ whole genome shotgun (WGS) entry which is preliminary data.</text>
</comment>
<evidence type="ECO:0000256" key="4">
    <source>
        <dbReference type="ARBA" id="ARBA00017935"/>
    </source>
</evidence>
<dbReference type="GO" id="GO:0033816">
    <property type="term" value="F:diaminobutyrate acetyltransferase activity"/>
    <property type="evidence" value="ECO:0007669"/>
    <property type="project" value="UniProtKB-EC"/>
</dbReference>
<dbReference type="Pfam" id="PF00583">
    <property type="entry name" value="Acetyltransf_1"/>
    <property type="match status" value="1"/>
</dbReference>
<dbReference type="Proteomes" id="UP000197361">
    <property type="component" value="Unassembled WGS sequence"/>
</dbReference>
<sequence length="177" mass="19254">MNAEPSSGASLRFRPPVSTDGPAVTALISRCPPLDRNSAYCNLIQCTHFADQCVIAELGDRIVGWVSGHRPASDPRAFFVWQVAVAAEGRGKGLASQMIKSLLTRSAQHDVTHLITTITDGNKASWALFRGLARDWGAELERSALFEREAHFAGAYPTEYQARIGPLTFSKIQKAQG</sequence>
<feature type="domain" description="N-acetyltransferase" evidence="9">
    <location>
        <begin position="11"/>
        <end position="163"/>
    </location>
</feature>
<protein>
    <recommendedName>
        <fullName evidence="4 8">L-2,4-diaminobutyric acid acetyltransferase</fullName>
        <shortName evidence="8">DABA acetyltransferase</shortName>
        <ecNumber evidence="3 8">2.3.1.178</ecNumber>
    </recommendedName>
</protein>
<keyword evidence="6 8" id="KW-0012">Acyltransferase</keyword>
<dbReference type="UniPathway" id="UPA00067">
    <property type="reaction ID" value="UER00122"/>
</dbReference>
<comment type="similarity">
    <text evidence="2 8">Belongs to the acetyltransferase family. EctA subfamily.</text>
</comment>
<evidence type="ECO:0000256" key="8">
    <source>
        <dbReference type="RuleBase" id="RU365045"/>
    </source>
</evidence>
<dbReference type="InterPro" id="IPR016181">
    <property type="entry name" value="Acyl_CoA_acyltransferase"/>
</dbReference>
<dbReference type="InterPro" id="IPR000182">
    <property type="entry name" value="GNAT_dom"/>
</dbReference>
<proteinExistence type="inferred from homology"/>